<sequence>MGSSGNEHIVMLPILAHGHLIPFLALAKRIHRRTGFTVTIANTPLNIQYLRSAISADSNSLETSHIFLAELPFCSSDHGLPTNTESTENLSLDQIGILTASFETLRSPFHNLLVDIKEKDGKAPVCIITDVFFGWAVDVAKSVGTINVTFTTGGAYGTLAYMSVWLNLPHRKTDSDEFNLPGFPDRCRFHITQLHRFLRMADGNDSWSRCFRSQISQSLKSYGMLCNTCEEIEPEALEWLRNYTKLPVWTIGPLLPQAYLRKSTSTCSIYKQHSGKIPEISVEKCVEWLDLQDPGSVLYISFGSQNTISPSQMMALAIGLEESKTPFIWVVRPPIGFDLRGEFRSEWLPEGFEERVTESKQGLLVRNWAPQLEILSHKSTGAFLSHCGWNSTMESLGQGVPVIGWPMAGEQTYNSKLLIEEMGVSVELARGVQSDIAGNVVKEVIELVMNKTAGKGLEMKQKAEKIGEQIRAAMADEGEEIGSSVKRLDDFVKSIMLRRPEHSGR</sequence>
<organism evidence="1 2">
    <name type="scientific">Melia azedarach</name>
    <name type="common">Chinaberry tree</name>
    <dbReference type="NCBI Taxonomy" id="155640"/>
    <lineage>
        <taxon>Eukaryota</taxon>
        <taxon>Viridiplantae</taxon>
        <taxon>Streptophyta</taxon>
        <taxon>Embryophyta</taxon>
        <taxon>Tracheophyta</taxon>
        <taxon>Spermatophyta</taxon>
        <taxon>Magnoliopsida</taxon>
        <taxon>eudicotyledons</taxon>
        <taxon>Gunneridae</taxon>
        <taxon>Pentapetalae</taxon>
        <taxon>rosids</taxon>
        <taxon>malvids</taxon>
        <taxon>Sapindales</taxon>
        <taxon>Meliaceae</taxon>
        <taxon>Melia</taxon>
    </lineage>
</organism>
<dbReference type="EMBL" id="CM051400">
    <property type="protein sequence ID" value="KAJ4715428.1"/>
    <property type="molecule type" value="Genomic_DNA"/>
</dbReference>
<evidence type="ECO:0000313" key="1">
    <source>
        <dbReference type="EMBL" id="KAJ4715428.1"/>
    </source>
</evidence>
<keyword evidence="2" id="KW-1185">Reference proteome</keyword>
<proteinExistence type="predicted"/>
<evidence type="ECO:0000313" key="2">
    <source>
        <dbReference type="Proteomes" id="UP001164539"/>
    </source>
</evidence>
<reference evidence="1 2" key="1">
    <citation type="journal article" date="2023" name="Science">
        <title>Complex scaffold remodeling in plant triterpene biosynthesis.</title>
        <authorList>
            <person name="De La Pena R."/>
            <person name="Hodgson H."/>
            <person name="Liu J.C."/>
            <person name="Stephenson M.J."/>
            <person name="Martin A.C."/>
            <person name="Owen C."/>
            <person name="Harkess A."/>
            <person name="Leebens-Mack J."/>
            <person name="Jimenez L.E."/>
            <person name="Osbourn A."/>
            <person name="Sattely E.S."/>
        </authorList>
    </citation>
    <scope>NUCLEOTIDE SEQUENCE [LARGE SCALE GENOMIC DNA]</scope>
    <source>
        <strain evidence="2">cv. JPN11</strain>
        <tissue evidence="1">Leaf</tissue>
    </source>
</reference>
<accession>A0ACC1XVQ7</accession>
<protein>
    <submittedName>
        <fullName evidence="1">Glycosyltransferase</fullName>
    </submittedName>
</protein>
<comment type="caution">
    <text evidence="1">The sequence shown here is derived from an EMBL/GenBank/DDBJ whole genome shotgun (WGS) entry which is preliminary data.</text>
</comment>
<dbReference type="Proteomes" id="UP001164539">
    <property type="component" value="Chromosome 7"/>
</dbReference>
<gene>
    <name evidence="1" type="ORF">OWV82_013791</name>
</gene>
<name>A0ACC1XVQ7_MELAZ</name>